<dbReference type="AlphaFoldDB" id="A0AA89WPN4"/>
<reference evidence="7" key="1">
    <citation type="submission" date="2020-11" db="EMBL/GenBank/DDBJ databases">
        <title>Enhanced detection system for hospital associated transmission using whole genome sequencing surveillance.</title>
        <authorList>
            <person name="Harrison L.H."/>
            <person name="Van Tyne D."/>
            <person name="Marsh J.W."/>
            <person name="Griffith M.P."/>
            <person name="Snyder D.J."/>
            <person name="Cooper V.S."/>
            <person name="Mustapha M."/>
        </authorList>
    </citation>
    <scope>NUCLEOTIDE SEQUENCE</scope>
    <source>
        <strain evidence="7">STEN00091</strain>
    </source>
</reference>
<gene>
    <name evidence="7" type="ORF">I5U67_14200</name>
</gene>
<dbReference type="PROSITE" id="PS50966">
    <property type="entry name" value="ZF_SWIM"/>
    <property type="match status" value="1"/>
</dbReference>
<feature type="domain" description="Helicase C-terminal" evidence="6">
    <location>
        <begin position="924"/>
        <end position="1081"/>
    </location>
</feature>
<feature type="domain" description="Helicase ATP-binding" evidence="5">
    <location>
        <begin position="636"/>
        <end position="796"/>
    </location>
</feature>
<dbReference type="PROSITE" id="PS51192">
    <property type="entry name" value="HELICASE_ATP_BIND_1"/>
    <property type="match status" value="1"/>
</dbReference>
<organism evidence="7 8">
    <name type="scientific">Stenotrophomonas maltophilia</name>
    <name type="common">Pseudomonas maltophilia</name>
    <name type="synonym">Xanthomonas maltophilia</name>
    <dbReference type="NCBI Taxonomy" id="40324"/>
    <lineage>
        <taxon>Bacteria</taxon>
        <taxon>Pseudomonadati</taxon>
        <taxon>Pseudomonadota</taxon>
        <taxon>Gammaproteobacteria</taxon>
        <taxon>Lysobacterales</taxon>
        <taxon>Lysobacteraceae</taxon>
        <taxon>Stenotrophomonas</taxon>
        <taxon>Stenotrophomonas maltophilia group</taxon>
    </lineage>
</organism>
<protein>
    <submittedName>
        <fullName evidence="7">DEAD/DEAH box helicase</fullName>
    </submittedName>
</protein>
<dbReference type="SMART" id="SM00490">
    <property type="entry name" value="HELICc"/>
    <property type="match status" value="1"/>
</dbReference>
<dbReference type="Pfam" id="PF00271">
    <property type="entry name" value="Helicase_C"/>
    <property type="match status" value="1"/>
</dbReference>
<feature type="domain" description="SWIM-type" evidence="4">
    <location>
        <begin position="51"/>
        <end position="91"/>
    </location>
</feature>
<dbReference type="Pfam" id="PF00176">
    <property type="entry name" value="SNF2-rel_dom"/>
    <property type="match status" value="1"/>
</dbReference>
<keyword evidence="3" id="KW-0479">Metal-binding</keyword>
<keyword evidence="2 7" id="KW-0547">Nucleotide-binding</keyword>
<proteinExistence type="predicted"/>
<dbReference type="InterPro" id="IPR000330">
    <property type="entry name" value="SNF2_N"/>
</dbReference>
<keyword evidence="2 7" id="KW-0347">Helicase</keyword>
<dbReference type="InterPro" id="IPR001650">
    <property type="entry name" value="Helicase_C-like"/>
</dbReference>
<dbReference type="Proteomes" id="UP000625930">
    <property type="component" value="Unassembled WGS sequence"/>
</dbReference>
<dbReference type="EMBL" id="JADUNP010000031">
    <property type="protein sequence ID" value="MBH1653316.1"/>
    <property type="molecule type" value="Genomic_DNA"/>
</dbReference>
<dbReference type="InterPro" id="IPR049730">
    <property type="entry name" value="SNF2/RAD54-like_C"/>
</dbReference>
<dbReference type="SUPFAM" id="SSF52540">
    <property type="entry name" value="P-loop containing nucleoside triphosphate hydrolases"/>
    <property type="match status" value="2"/>
</dbReference>
<evidence type="ECO:0000313" key="8">
    <source>
        <dbReference type="Proteomes" id="UP000625930"/>
    </source>
</evidence>
<dbReference type="PROSITE" id="PS51194">
    <property type="entry name" value="HELICASE_CTER"/>
    <property type="match status" value="1"/>
</dbReference>
<evidence type="ECO:0000259" key="4">
    <source>
        <dbReference type="PROSITE" id="PS50966"/>
    </source>
</evidence>
<dbReference type="InterPro" id="IPR007527">
    <property type="entry name" value="Znf_SWIM"/>
</dbReference>
<dbReference type="CDD" id="cd18793">
    <property type="entry name" value="SF2_C_SNF"/>
    <property type="match status" value="1"/>
</dbReference>
<dbReference type="InterPro" id="IPR027417">
    <property type="entry name" value="P-loop_NTPase"/>
</dbReference>
<dbReference type="GO" id="GO:0005524">
    <property type="term" value="F:ATP binding"/>
    <property type="evidence" value="ECO:0007669"/>
    <property type="project" value="InterPro"/>
</dbReference>
<evidence type="ECO:0000256" key="2">
    <source>
        <dbReference type="ARBA" id="ARBA00022806"/>
    </source>
</evidence>
<evidence type="ECO:0000313" key="7">
    <source>
        <dbReference type="EMBL" id="MBH1653316.1"/>
    </source>
</evidence>
<dbReference type="CDD" id="cd18012">
    <property type="entry name" value="DEXQc_arch_SWI2_SNF2"/>
    <property type="match status" value="1"/>
</dbReference>
<dbReference type="InterPro" id="IPR038718">
    <property type="entry name" value="SNF2-like_sf"/>
</dbReference>
<accession>A0AA89WPN4</accession>
<evidence type="ECO:0000256" key="3">
    <source>
        <dbReference type="PROSITE-ProRule" id="PRU00325"/>
    </source>
</evidence>
<keyword evidence="1" id="KW-0378">Hydrolase</keyword>
<comment type="caution">
    <text evidence="7">The sequence shown here is derived from an EMBL/GenBank/DDBJ whole genome shotgun (WGS) entry which is preliminary data.</text>
</comment>
<dbReference type="GO" id="GO:0008270">
    <property type="term" value="F:zinc ion binding"/>
    <property type="evidence" value="ECO:0007669"/>
    <property type="project" value="UniProtKB-KW"/>
</dbReference>
<dbReference type="GO" id="GO:0004386">
    <property type="term" value="F:helicase activity"/>
    <property type="evidence" value="ECO:0007669"/>
    <property type="project" value="UniProtKB-KW"/>
</dbReference>
<dbReference type="GO" id="GO:0016787">
    <property type="term" value="F:hydrolase activity"/>
    <property type="evidence" value="ECO:0007669"/>
    <property type="project" value="UniProtKB-KW"/>
</dbReference>
<dbReference type="PANTHER" id="PTHR10799">
    <property type="entry name" value="SNF2/RAD54 HELICASE FAMILY"/>
    <property type="match status" value="1"/>
</dbReference>
<keyword evidence="3" id="KW-0863">Zinc-finger</keyword>
<evidence type="ECO:0000259" key="5">
    <source>
        <dbReference type="PROSITE" id="PS51192"/>
    </source>
</evidence>
<dbReference type="Gene3D" id="3.40.50.300">
    <property type="entry name" value="P-loop containing nucleotide triphosphate hydrolases"/>
    <property type="match status" value="1"/>
</dbReference>
<sequence>MAHTYTEEDLLRWMDAWTLEKSERCLSGVRNMHLTSGMLIAEVKGSARYPYRVEIDLEASLRHPRSRLQSECSCPVGHHCKHVAAVLVAHMLDAADLGDDDPASEHEPVQSPRRELLEQLSRWQSVRAQPPRSRRNGIIFELSTFNHRPSILLRRVKYALDDTIEFDKWQEITPQLLLEPPAYLTQADLAAVAQLWALHQSVKPPEWFDVGTILQSIVSRGHGWVSCGMHDRVPARPGTPRRGTLGWSAETTHGRLLLAPALSVEGDAEGLVLGSSAGYLDPVSGEVGLLLLDVKPEDADAFLALPHLLPDEEPIVAQLLQQIDPALPRPGAGDTLPTLQISAMTPVLRLHTIEFRPAWLGHRDASQWADIATVAFEYDEHVRFLDDPSLFAHDPEGQLALLPRDLAEESRREAELRTVGLHRDTAPRAPLEGAGPQFQLRTHDWTRFLLDDVPRLEALGWKVETDDDFRHRITRVDEIDLDIQADPADAGWFNLGLDIQVEGRNVSMVPLLQQVLQSDPRWMRGQLDAIGDDENILLTAGDNTRLALRAARLKPIMALLTDLFAQRGAPLRLSVLDRGRLQALQDTARLQFRGRKDTQALVQRLMQAPALGEVPPPAGLVATLRPYQLEGLSWLQYLRQQGLGGVLADDMGLGKTLQTLAHLLVEKESGRLDRPALLVVPTSLLHNWQSEAARFTPGLRVLTLHGPAREALFEAIPEHDLVLTTYPLLWRDEQALQAHTYHLLILDEAQQVKNPKSRAAITLRTLQARHRLCLTGTPLENHLGELWTQFDFLLPGLLGSEKQFNQHWRHPIERGSDHRRATLLAQRLRPFILRRRKDQVASELPPKTVITRAVEMESGQRDLYETVRAAMEKQVREAISGSGLARSHIVVLDALLKLRQVCCDPRLLPGDAPARNAGSAKLDLLREMLPSMVEEGRRILLFSQFTGMLSLIAQALDQLGLAYVTLTGDTQDRATPVQRFMQGEVPVFLISLKAGGVGLNLTAADTVIHFDPWWNPAAENQASDRAHRIGQQQPVFVYRLIAAGSIEERIAELQERKATLAAAILEGGGATGPRFSEEDVQALLAPLPGLPGKRLRKAGKRSTRS</sequence>
<dbReference type="Gene3D" id="3.40.50.10810">
    <property type="entry name" value="Tandem AAA-ATPase domain"/>
    <property type="match status" value="1"/>
</dbReference>
<dbReference type="SMART" id="SM00487">
    <property type="entry name" value="DEXDc"/>
    <property type="match status" value="1"/>
</dbReference>
<dbReference type="InterPro" id="IPR014001">
    <property type="entry name" value="Helicase_ATP-bd"/>
</dbReference>
<keyword evidence="3" id="KW-0862">Zinc</keyword>
<evidence type="ECO:0000259" key="6">
    <source>
        <dbReference type="PROSITE" id="PS51194"/>
    </source>
</evidence>
<name>A0AA89WPN4_STEMA</name>
<keyword evidence="2 7" id="KW-0067">ATP-binding</keyword>
<evidence type="ECO:0000256" key="1">
    <source>
        <dbReference type="ARBA" id="ARBA00022801"/>
    </source>
</evidence>